<proteinExistence type="predicted"/>
<gene>
    <name evidence="1" type="ORF">AB8Z38_34585</name>
</gene>
<reference evidence="1" key="1">
    <citation type="submission" date="2024-08" db="EMBL/GenBank/DDBJ databases">
        <authorList>
            <person name="Chaddad Z."/>
            <person name="Lamrabet M."/>
            <person name="Bouhnik O."/>
            <person name="Alami S."/>
            <person name="Wipf D."/>
            <person name="Courty P.E."/>
            <person name="Missbah El Idrissi M."/>
        </authorList>
    </citation>
    <scope>NUCLEOTIDE SEQUENCE</scope>
    <source>
        <strain evidence="1">LLZ17</strain>
    </source>
</reference>
<sequence length="64" mass="7131">MAETVAALSPRERTIVEARFLAEQPSTLDEREQIRQIEQRALQRIKTKISEALAHRGAALASSS</sequence>
<dbReference type="EMBL" id="CP165734">
    <property type="protein sequence ID" value="XDV57591.1"/>
    <property type="molecule type" value="Genomic_DNA"/>
</dbReference>
<accession>A0AB39XL62</accession>
<dbReference type="Gene3D" id="1.10.10.10">
    <property type="entry name" value="Winged helix-like DNA-binding domain superfamily/Winged helix DNA-binding domain"/>
    <property type="match status" value="1"/>
</dbReference>
<dbReference type="AlphaFoldDB" id="A0AB39XL62"/>
<dbReference type="InterPro" id="IPR036388">
    <property type="entry name" value="WH-like_DNA-bd_sf"/>
</dbReference>
<protein>
    <recommendedName>
        <fullName evidence="2">RNA polymerase sigma-70 region 4 domain-containing protein</fullName>
    </recommendedName>
</protein>
<name>A0AB39XL62_9BRAD</name>
<dbReference type="RefSeq" id="WP_369722013.1">
    <property type="nucleotide sequence ID" value="NZ_CP165734.1"/>
</dbReference>
<dbReference type="SUPFAM" id="SSF88659">
    <property type="entry name" value="Sigma3 and sigma4 domains of RNA polymerase sigma factors"/>
    <property type="match status" value="1"/>
</dbReference>
<evidence type="ECO:0008006" key="2">
    <source>
        <dbReference type="Google" id="ProtNLM"/>
    </source>
</evidence>
<dbReference type="InterPro" id="IPR013324">
    <property type="entry name" value="RNA_pol_sigma_r3/r4-like"/>
</dbReference>
<evidence type="ECO:0000313" key="1">
    <source>
        <dbReference type="EMBL" id="XDV57591.1"/>
    </source>
</evidence>
<organism evidence="1">
    <name type="scientific">Bradyrhizobium sp. LLZ17</name>
    <dbReference type="NCBI Taxonomy" id="3239388"/>
    <lineage>
        <taxon>Bacteria</taxon>
        <taxon>Pseudomonadati</taxon>
        <taxon>Pseudomonadota</taxon>
        <taxon>Alphaproteobacteria</taxon>
        <taxon>Hyphomicrobiales</taxon>
        <taxon>Nitrobacteraceae</taxon>
        <taxon>Bradyrhizobium</taxon>
    </lineage>
</organism>